<dbReference type="AlphaFoldDB" id="A0A654M2E2"/>
<evidence type="ECO:0000313" key="2">
    <source>
        <dbReference type="EMBL" id="ALI36639.1"/>
    </source>
</evidence>
<dbReference type="SUPFAM" id="SSF51735">
    <property type="entry name" value="NAD(P)-binding Rossmann-fold domains"/>
    <property type="match status" value="1"/>
</dbReference>
<dbReference type="PANTHER" id="PTHR11092">
    <property type="entry name" value="SUGAR NUCLEOTIDE EPIMERASE RELATED"/>
    <property type="match status" value="1"/>
</dbReference>
<dbReference type="Pfam" id="PF01370">
    <property type="entry name" value="Epimerase"/>
    <property type="match status" value="1"/>
</dbReference>
<dbReference type="EMBL" id="CP012850">
    <property type="protein sequence ID" value="ALI36639.1"/>
    <property type="molecule type" value="Genomic_DNA"/>
</dbReference>
<proteinExistence type="predicted"/>
<dbReference type="SUPFAM" id="SSF55961">
    <property type="entry name" value="Bet v1-like"/>
    <property type="match status" value="1"/>
</dbReference>
<dbReference type="Gene3D" id="3.30.530.20">
    <property type="match status" value="1"/>
</dbReference>
<keyword evidence="3" id="KW-1185">Reference proteome</keyword>
<name>A0A654M2E2_9ARCH</name>
<sequence length="486" mass="54593">MKHLADNSSNTSIFIKRVEIPFPVHDVFNYHARNKAIDRLIPPWGLLKIIKRNNGLGIGETCILELQCGPFKLRWIAKHFGYVQDQVFQDEMIRGPLKSWRHTHSFTPNALGGCMLEDKIEYSLPYGFNRFNILRKQLNKTLKEMFSYRHRILQNDMKLWELLKENKGKRILITGSTGLIGSALIPLLEAAGEHKISRLIRPSSKYSDNGNSSNFRVWDPETGIVAHNDLEGFDTIIHLSGESIGGRWSKKKKKRIHDSRVKTTELLCDGIKNLKKPPSTLLCASAIGYYGSRGEEVVTEESMPGHGFLANLCVDWEDRAKSVESIGIRVVNARFGLILSPKGGILKILDLASCLKTGITFGNGSNIFNWVSIEDVIGGIMYAIDNTTMRGPINMVSPNPAKSSDFFKIISKIQENQIFLRFGPRFMELALGDFADTISESNGVVKPQKLLSAGYPFMSPCLEDAVRLLLGRQINTKTERGILESR</sequence>
<feature type="domain" description="NAD-dependent epimerase/dehydratase" evidence="1">
    <location>
        <begin position="171"/>
        <end position="386"/>
    </location>
</feature>
<dbReference type="NCBIfam" id="TIGR01777">
    <property type="entry name" value="yfcH"/>
    <property type="match status" value="1"/>
</dbReference>
<dbReference type="InterPro" id="IPR036291">
    <property type="entry name" value="NAD(P)-bd_dom_sf"/>
</dbReference>
<accession>A0A654M2E2</accession>
<dbReference type="PANTHER" id="PTHR11092:SF0">
    <property type="entry name" value="EPIMERASE FAMILY PROTEIN SDR39U1"/>
    <property type="match status" value="1"/>
</dbReference>
<dbReference type="GeneID" id="60422385"/>
<evidence type="ECO:0000259" key="1">
    <source>
        <dbReference type="Pfam" id="PF01370"/>
    </source>
</evidence>
<protein>
    <submittedName>
        <fullName evidence="2">Epimerase family protein</fullName>
    </submittedName>
</protein>
<dbReference type="Proteomes" id="UP000058925">
    <property type="component" value="Chromosome"/>
</dbReference>
<organism evidence="2 3">
    <name type="scientific">Candidatus Nitrosocosmicus oleophilus</name>
    <dbReference type="NCBI Taxonomy" id="1353260"/>
    <lineage>
        <taxon>Archaea</taxon>
        <taxon>Nitrososphaerota</taxon>
        <taxon>Nitrososphaeria</taxon>
        <taxon>Nitrososphaerales</taxon>
        <taxon>Nitrososphaeraceae</taxon>
        <taxon>Candidatus Nitrosocosmicus</taxon>
    </lineage>
</organism>
<dbReference type="InterPro" id="IPR023393">
    <property type="entry name" value="START-like_dom_sf"/>
</dbReference>
<dbReference type="InterPro" id="IPR001509">
    <property type="entry name" value="Epimerase_deHydtase"/>
</dbReference>
<reference evidence="3" key="1">
    <citation type="submission" date="2015-10" db="EMBL/GenBank/DDBJ databases">
        <title>Niche specialization of a soil ammonia-oxidizing archaeon, Candidatus Nitrosocosmicus oleophilus.</title>
        <authorList>
            <person name="Jung M.-Y."/>
            <person name="Rhee S.-K."/>
        </authorList>
    </citation>
    <scope>NUCLEOTIDE SEQUENCE [LARGE SCALE GENOMIC DNA]</scope>
    <source>
        <strain evidence="3">MY3</strain>
    </source>
</reference>
<gene>
    <name evidence="2" type="ORF">NMY3_02443</name>
</gene>
<dbReference type="CDD" id="cd07820">
    <property type="entry name" value="SRPBCC_3"/>
    <property type="match status" value="1"/>
</dbReference>
<dbReference type="OrthoDB" id="10357at2157"/>
<dbReference type="RefSeq" id="WP_196815863.1">
    <property type="nucleotide sequence ID" value="NZ_CP012850.1"/>
</dbReference>
<dbReference type="InterPro" id="IPR010099">
    <property type="entry name" value="SDR39U1"/>
</dbReference>
<dbReference type="KEGG" id="taa:NMY3_02443"/>
<dbReference type="Gene3D" id="3.40.50.720">
    <property type="entry name" value="NAD(P)-binding Rossmann-like Domain"/>
    <property type="match status" value="1"/>
</dbReference>
<evidence type="ECO:0000313" key="3">
    <source>
        <dbReference type="Proteomes" id="UP000058925"/>
    </source>
</evidence>